<evidence type="ECO:0000313" key="3">
    <source>
        <dbReference type="Proteomes" id="UP000663844"/>
    </source>
</evidence>
<name>A0A819VRH7_9BILA</name>
<dbReference type="Proteomes" id="UP000663844">
    <property type="component" value="Unassembled WGS sequence"/>
</dbReference>
<feature type="compositionally biased region" description="Basic and acidic residues" evidence="1">
    <location>
        <begin position="159"/>
        <end position="171"/>
    </location>
</feature>
<reference evidence="2" key="1">
    <citation type="submission" date="2021-02" db="EMBL/GenBank/DDBJ databases">
        <authorList>
            <person name="Nowell W R."/>
        </authorList>
    </citation>
    <scope>NUCLEOTIDE SEQUENCE</scope>
</reference>
<evidence type="ECO:0000256" key="1">
    <source>
        <dbReference type="SAM" id="MobiDB-lite"/>
    </source>
</evidence>
<evidence type="ECO:0000313" key="2">
    <source>
        <dbReference type="EMBL" id="CAF4113331.1"/>
    </source>
</evidence>
<feature type="region of interest" description="Disordered" evidence="1">
    <location>
        <begin position="209"/>
        <end position="230"/>
    </location>
</feature>
<proteinExistence type="predicted"/>
<sequence>MAQKSTFFMAHQCPYCMAPECPYCMAHERPYGMLRECPYRRAHDCQCYTTQERGFSQPPRTRIRDAIVRIREEGEPTFGAVNGPDRDNQARTIVRRLFDITNVTQRQFAALIGSPYRMNFTRWLNHPGDELIEGLRVIRFLYQILYEIADEALATELERKKDDDKEDDDGKNGAAPVIASVGEEVPIKAISEKKMDEVITAMGDLTAKDKKASVQVADPTDPQIKSQSST</sequence>
<organism evidence="2 3">
    <name type="scientific">Adineta steineri</name>
    <dbReference type="NCBI Taxonomy" id="433720"/>
    <lineage>
        <taxon>Eukaryota</taxon>
        <taxon>Metazoa</taxon>
        <taxon>Spiralia</taxon>
        <taxon>Gnathifera</taxon>
        <taxon>Rotifera</taxon>
        <taxon>Eurotatoria</taxon>
        <taxon>Bdelloidea</taxon>
        <taxon>Adinetida</taxon>
        <taxon>Adinetidae</taxon>
        <taxon>Adineta</taxon>
    </lineage>
</organism>
<feature type="region of interest" description="Disordered" evidence="1">
    <location>
        <begin position="159"/>
        <end position="179"/>
    </location>
</feature>
<accession>A0A819VRH7</accession>
<dbReference type="EMBL" id="CAJOAZ010005800">
    <property type="protein sequence ID" value="CAF4113331.1"/>
    <property type="molecule type" value="Genomic_DNA"/>
</dbReference>
<comment type="caution">
    <text evidence="2">The sequence shown here is derived from an EMBL/GenBank/DDBJ whole genome shotgun (WGS) entry which is preliminary data.</text>
</comment>
<gene>
    <name evidence="2" type="ORF">OXD698_LOCUS36065</name>
</gene>
<dbReference type="AlphaFoldDB" id="A0A819VRH7"/>
<protein>
    <submittedName>
        <fullName evidence="2">Uncharacterized protein</fullName>
    </submittedName>
</protein>